<dbReference type="Proteomes" id="UP000253517">
    <property type="component" value="Unassembled WGS sequence"/>
</dbReference>
<dbReference type="InterPro" id="IPR050138">
    <property type="entry name" value="DHOase/Allantoinase_Hydrolase"/>
</dbReference>
<sequence length="420" mass="47406">MSAPNVNFSDVYNLIPGHEHYGKICNISLTDKFLEIKPVTDHLHLSEDTTPGGKLILAPGFIDMHSEINEPGREDRETLSQTIELAIKGGYIAVAAMPSAQPVIDHKAFVDFLKKSTVGAVCEILPVGAVTKELKGNELSEMFDMKMASAIAFSDYKCRHRNTKLLMLAMQYARQMDMPIMISAGDVDLMKFGSVHEGNNAVKLGLKSIPSIAESIGLKRDIELVKYTGCKVHFQSISTIEGIELIRRAKNEGLPVTADVNFYHLLLNDEYLHTFDSNYKTDPPLRDEETRLALIDAVKDGTIDAIAADHQPRTYEEKVCEFDRAQYGMFTLPFVFGTLWNSNYFTIRMLIEKLHQSPKKILNLPAHISEKYLLLDLEKKYTIKADDFNWFSCTNSPFFSYEIKGKIEYIISENICEKIS</sequence>
<dbReference type="InterPro" id="IPR032466">
    <property type="entry name" value="Metal_Hydrolase"/>
</dbReference>
<proteinExistence type="predicted"/>
<dbReference type="GO" id="GO:0046872">
    <property type="term" value="F:metal ion binding"/>
    <property type="evidence" value="ECO:0007669"/>
    <property type="project" value="InterPro"/>
</dbReference>
<dbReference type="InterPro" id="IPR024403">
    <property type="entry name" value="DHOase_cat"/>
</dbReference>
<dbReference type="GO" id="GO:0004038">
    <property type="term" value="F:allantoinase activity"/>
    <property type="evidence" value="ECO:0007669"/>
    <property type="project" value="TreeGrafter"/>
</dbReference>
<comment type="caution">
    <text evidence="3">The sequence shown here is derived from an EMBL/GenBank/DDBJ whole genome shotgun (WGS) entry which is preliminary data.</text>
</comment>
<dbReference type="Gene3D" id="2.30.40.10">
    <property type="entry name" value="Urease, subunit C, domain 1"/>
    <property type="match status" value="1"/>
</dbReference>
<dbReference type="Pfam" id="PF12890">
    <property type="entry name" value="DHOase"/>
    <property type="match status" value="1"/>
</dbReference>
<dbReference type="GO" id="GO:0006221">
    <property type="term" value="P:pyrimidine nucleotide biosynthetic process"/>
    <property type="evidence" value="ECO:0007669"/>
    <property type="project" value="UniProtKB-KW"/>
</dbReference>
<dbReference type="EMBL" id="QPJS01000001">
    <property type="protein sequence ID" value="RCX05274.1"/>
    <property type="molecule type" value="Genomic_DNA"/>
</dbReference>
<dbReference type="AlphaFoldDB" id="A0A369ACX6"/>
<evidence type="ECO:0000313" key="3">
    <source>
        <dbReference type="EMBL" id="RCX05274.1"/>
    </source>
</evidence>
<reference evidence="3 4" key="1">
    <citation type="submission" date="2018-07" db="EMBL/GenBank/DDBJ databases">
        <title>Genomic Encyclopedia of Type Strains, Phase IV (KMG-IV): sequencing the most valuable type-strain genomes for metagenomic binning, comparative biology and taxonomic classification.</title>
        <authorList>
            <person name="Goeker M."/>
        </authorList>
    </citation>
    <scope>NUCLEOTIDE SEQUENCE [LARGE SCALE GENOMIC DNA]</scope>
    <source>
        <strain evidence="3 4">DSM 21410</strain>
    </source>
</reference>
<name>A0A369ACX6_9FLAO</name>
<keyword evidence="4" id="KW-1185">Reference proteome</keyword>
<dbReference type="PANTHER" id="PTHR43668">
    <property type="entry name" value="ALLANTOINASE"/>
    <property type="match status" value="1"/>
</dbReference>
<dbReference type="GO" id="GO:0004151">
    <property type="term" value="F:dihydroorotase activity"/>
    <property type="evidence" value="ECO:0007669"/>
    <property type="project" value="InterPro"/>
</dbReference>
<dbReference type="GO" id="GO:0006145">
    <property type="term" value="P:purine nucleobase catabolic process"/>
    <property type="evidence" value="ECO:0007669"/>
    <property type="project" value="TreeGrafter"/>
</dbReference>
<dbReference type="InterPro" id="IPR011059">
    <property type="entry name" value="Metal-dep_hydrolase_composite"/>
</dbReference>
<dbReference type="PANTHER" id="PTHR43668:SF2">
    <property type="entry name" value="ALLANTOINASE"/>
    <property type="match status" value="1"/>
</dbReference>
<evidence type="ECO:0000256" key="1">
    <source>
        <dbReference type="ARBA" id="ARBA00022975"/>
    </source>
</evidence>
<dbReference type="NCBIfam" id="TIGR00857">
    <property type="entry name" value="pyrC_multi"/>
    <property type="match status" value="1"/>
</dbReference>
<dbReference type="GO" id="GO:0005737">
    <property type="term" value="C:cytoplasm"/>
    <property type="evidence" value="ECO:0007669"/>
    <property type="project" value="TreeGrafter"/>
</dbReference>
<dbReference type="CDD" id="cd01317">
    <property type="entry name" value="DHOase_IIa"/>
    <property type="match status" value="1"/>
</dbReference>
<gene>
    <name evidence="3" type="ORF">DES35_101559</name>
</gene>
<organism evidence="3 4">
    <name type="scientific">Schleiferia thermophila</name>
    <dbReference type="NCBI Taxonomy" id="884107"/>
    <lineage>
        <taxon>Bacteria</taxon>
        <taxon>Pseudomonadati</taxon>
        <taxon>Bacteroidota</taxon>
        <taxon>Flavobacteriia</taxon>
        <taxon>Flavobacteriales</taxon>
        <taxon>Schleiferiaceae</taxon>
        <taxon>Schleiferia</taxon>
    </lineage>
</organism>
<keyword evidence="1" id="KW-0665">Pyrimidine biosynthesis</keyword>
<feature type="domain" description="Dihydroorotase catalytic" evidence="2">
    <location>
        <begin position="54"/>
        <end position="241"/>
    </location>
</feature>
<accession>A0A369ACX6</accession>
<evidence type="ECO:0000259" key="2">
    <source>
        <dbReference type="Pfam" id="PF12890"/>
    </source>
</evidence>
<dbReference type="SUPFAM" id="SSF51556">
    <property type="entry name" value="Metallo-dependent hydrolases"/>
    <property type="match status" value="1"/>
</dbReference>
<evidence type="ECO:0000313" key="4">
    <source>
        <dbReference type="Proteomes" id="UP000253517"/>
    </source>
</evidence>
<protein>
    <submittedName>
        <fullName evidence="3">Dihydroorotase</fullName>
    </submittedName>
</protein>
<dbReference type="Gene3D" id="3.20.20.140">
    <property type="entry name" value="Metal-dependent hydrolases"/>
    <property type="match status" value="1"/>
</dbReference>
<dbReference type="InterPro" id="IPR004722">
    <property type="entry name" value="DHOase"/>
</dbReference>
<dbReference type="RefSeq" id="WP_037355819.1">
    <property type="nucleotide sequence ID" value="NZ_BHZF01000001.1"/>
</dbReference>